<organism evidence="9 10">
    <name type="scientific">Metschnikowia aff. pulcherrima</name>
    <dbReference type="NCBI Taxonomy" id="2163413"/>
    <lineage>
        <taxon>Eukaryota</taxon>
        <taxon>Fungi</taxon>
        <taxon>Dikarya</taxon>
        <taxon>Ascomycota</taxon>
        <taxon>Saccharomycotina</taxon>
        <taxon>Pichiomycetes</taxon>
        <taxon>Metschnikowiaceae</taxon>
        <taxon>Metschnikowia</taxon>
    </lineage>
</organism>
<dbReference type="GO" id="GO:0005524">
    <property type="term" value="F:ATP binding"/>
    <property type="evidence" value="ECO:0007669"/>
    <property type="project" value="UniProtKB-UniRule"/>
</dbReference>
<evidence type="ECO:0000259" key="7">
    <source>
        <dbReference type="Pfam" id="PF00349"/>
    </source>
</evidence>
<dbReference type="InterPro" id="IPR022673">
    <property type="entry name" value="Hexokinase_C"/>
</dbReference>
<dbReference type="InterPro" id="IPR043129">
    <property type="entry name" value="ATPase_NBD"/>
</dbReference>
<keyword evidence="2 6" id="KW-0808">Transferase</keyword>
<dbReference type="Pfam" id="PF00349">
    <property type="entry name" value="Hexokinase_1"/>
    <property type="match status" value="1"/>
</dbReference>
<feature type="domain" description="Hexokinase N-terminal" evidence="7">
    <location>
        <begin position="65"/>
        <end position="256"/>
    </location>
</feature>
<dbReference type="EC" id="2.7.1.-" evidence="6"/>
<dbReference type="InterPro" id="IPR022672">
    <property type="entry name" value="Hexokinase_N"/>
</dbReference>
<evidence type="ECO:0000256" key="2">
    <source>
        <dbReference type="ARBA" id="ARBA00022679"/>
    </source>
</evidence>
<dbReference type="PRINTS" id="PR00475">
    <property type="entry name" value="HEXOKINASE"/>
</dbReference>
<dbReference type="PANTHER" id="PTHR19443:SF24">
    <property type="entry name" value="PHOSPHOTRANSFERASE"/>
    <property type="match status" value="1"/>
</dbReference>
<evidence type="ECO:0000313" key="10">
    <source>
        <dbReference type="Proteomes" id="UP000292447"/>
    </source>
</evidence>
<dbReference type="PANTHER" id="PTHR19443">
    <property type="entry name" value="HEXOKINASE"/>
    <property type="match status" value="1"/>
</dbReference>
<dbReference type="STRING" id="2163413.A0A4P6XQ50"/>
<evidence type="ECO:0000259" key="8">
    <source>
        <dbReference type="Pfam" id="PF03727"/>
    </source>
</evidence>
<dbReference type="Pfam" id="PF03727">
    <property type="entry name" value="Hexokinase_2"/>
    <property type="match status" value="1"/>
</dbReference>
<evidence type="ECO:0000256" key="6">
    <source>
        <dbReference type="RuleBase" id="RU362007"/>
    </source>
</evidence>
<dbReference type="GO" id="GO:0004340">
    <property type="term" value="F:glucokinase activity"/>
    <property type="evidence" value="ECO:0007669"/>
    <property type="project" value="TreeGrafter"/>
</dbReference>
<sequence>MAPHCLHRPEHHHIKDSDTMCKGMNTGSDTSLALAISLLPSLFLSVSPAHDLPMLALAALEFEKHASPQNLPAHALRLCADFNQSLSMNSPISMLPNYAILPSGSEHGDFLVIDLGGLTLRVAVITIGKRTTSDSRAARQARISVVASRSWVVDNLRKIVSKAFFSWICKCIWETLASQKTVLPLALITTGITWSFPLESTSYNTANIFHMAKGFVVDAEIVGCDLKQLLELAMLDSYGVSLNVQSIINDLLAVFSAARFLDAHTLLAMVLGTGVNFCCQLAVLQQIAPDKRLREEHHVLFNTETSLFGRSLLPLFATKYDCAIDARFADFSHFHPHMEVDPSTNTIFQPLELLSSGRYLPELARLVVVDMVAQKEIFANQKNFSMLEHAYQGFTGELMCGISESDNDFSVAELVEKHFSWAPQLISLPDAANLRMLVDAILGRAAYVLAVAIVAYVKLLTQHNGEFRDSQISIGYVGSVMEYFESLRNAVTRLVNECADVADLGVFVSLESINESSLVGTAIAAASQCNRSK</sequence>
<keyword evidence="6" id="KW-0324">Glycolysis</keyword>
<dbReference type="GO" id="GO:0019158">
    <property type="term" value="F:mannokinase activity"/>
    <property type="evidence" value="ECO:0007669"/>
    <property type="project" value="TreeGrafter"/>
</dbReference>
<evidence type="ECO:0000256" key="1">
    <source>
        <dbReference type="ARBA" id="ARBA00009225"/>
    </source>
</evidence>
<gene>
    <name evidence="9" type="primary">MPUL0B10670</name>
    <name evidence="9" type="ORF">METSCH_B10670</name>
</gene>
<dbReference type="GO" id="GO:0005536">
    <property type="term" value="F:D-glucose binding"/>
    <property type="evidence" value="ECO:0007669"/>
    <property type="project" value="InterPro"/>
</dbReference>
<keyword evidence="10" id="KW-1185">Reference proteome</keyword>
<dbReference type="GO" id="GO:0005739">
    <property type="term" value="C:mitochondrion"/>
    <property type="evidence" value="ECO:0007669"/>
    <property type="project" value="TreeGrafter"/>
</dbReference>
<dbReference type="GO" id="GO:0001678">
    <property type="term" value="P:intracellular glucose homeostasis"/>
    <property type="evidence" value="ECO:0007669"/>
    <property type="project" value="InterPro"/>
</dbReference>
<dbReference type="GO" id="GO:0008865">
    <property type="term" value="F:fructokinase activity"/>
    <property type="evidence" value="ECO:0007669"/>
    <property type="project" value="TreeGrafter"/>
</dbReference>
<dbReference type="UniPathway" id="UPA00109">
    <property type="reaction ID" value="UER00180"/>
</dbReference>
<dbReference type="GO" id="GO:0006096">
    <property type="term" value="P:glycolytic process"/>
    <property type="evidence" value="ECO:0007669"/>
    <property type="project" value="UniProtKB-UniPathway"/>
</dbReference>
<keyword evidence="5 6" id="KW-0067">ATP-binding</keyword>
<reference evidence="10" key="1">
    <citation type="submission" date="2019-03" db="EMBL/GenBank/DDBJ databases">
        <title>Snf2 controls pulcherriminic acid biosynthesis and connects pigmentation and antifungal activity of the yeast Metschnikowia pulcherrima.</title>
        <authorList>
            <person name="Gore-Lloyd D."/>
            <person name="Sumann I."/>
            <person name="Brachmann A.O."/>
            <person name="Schneeberger K."/>
            <person name="Ortiz-Merino R.A."/>
            <person name="Moreno-Beltran M."/>
            <person name="Schlaefli M."/>
            <person name="Kirner P."/>
            <person name="Santos Kron A."/>
            <person name="Wolfe K.H."/>
            <person name="Piel J."/>
            <person name="Ahrens C.H."/>
            <person name="Henk D."/>
            <person name="Freimoser F.M."/>
        </authorList>
    </citation>
    <scope>NUCLEOTIDE SEQUENCE [LARGE SCALE GENOMIC DNA]</scope>
    <source>
        <strain evidence="10">APC 1.2</strain>
    </source>
</reference>
<name>A0A4P6XQ50_9ASCO</name>
<dbReference type="InterPro" id="IPR001312">
    <property type="entry name" value="Hexokinase"/>
</dbReference>
<dbReference type="Proteomes" id="UP000292447">
    <property type="component" value="Chromosome II"/>
</dbReference>
<dbReference type="GO" id="GO:0006006">
    <property type="term" value="P:glucose metabolic process"/>
    <property type="evidence" value="ECO:0007669"/>
    <property type="project" value="TreeGrafter"/>
</dbReference>
<evidence type="ECO:0000256" key="3">
    <source>
        <dbReference type="ARBA" id="ARBA00022741"/>
    </source>
</evidence>
<dbReference type="AlphaFoldDB" id="A0A4P6XQ50"/>
<feature type="domain" description="Hexokinase C-terminal" evidence="8">
    <location>
        <begin position="267"/>
        <end position="526"/>
    </location>
</feature>
<dbReference type="GO" id="GO:0005829">
    <property type="term" value="C:cytosol"/>
    <property type="evidence" value="ECO:0007669"/>
    <property type="project" value="TreeGrafter"/>
</dbReference>
<dbReference type="CDD" id="cd24000">
    <property type="entry name" value="ASKHA_NBD_HK"/>
    <property type="match status" value="1"/>
</dbReference>
<proteinExistence type="inferred from homology"/>
<keyword evidence="3 6" id="KW-0547">Nucleotide-binding</keyword>
<comment type="similarity">
    <text evidence="1 6">Belongs to the hexokinase family.</text>
</comment>
<evidence type="ECO:0000256" key="5">
    <source>
        <dbReference type="ARBA" id="ARBA00022840"/>
    </source>
</evidence>
<dbReference type="Gene3D" id="3.30.420.40">
    <property type="match status" value="1"/>
</dbReference>
<dbReference type="Gene3D" id="3.40.367.20">
    <property type="match status" value="1"/>
</dbReference>
<accession>A0A4P6XQ50</accession>
<protein>
    <recommendedName>
        <fullName evidence="6">Phosphotransferase</fullName>
        <ecNumber evidence="6">2.7.1.-</ecNumber>
    </recommendedName>
</protein>
<evidence type="ECO:0000256" key="4">
    <source>
        <dbReference type="ARBA" id="ARBA00022777"/>
    </source>
</evidence>
<dbReference type="PROSITE" id="PS51748">
    <property type="entry name" value="HEXOKINASE_2"/>
    <property type="match status" value="1"/>
</dbReference>
<evidence type="ECO:0000313" key="9">
    <source>
        <dbReference type="EMBL" id="QBM87854.1"/>
    </source>
</evidence>
<dbReference type="EMBL" id="CP034457">
    <property type="protein sequence ID" value="QBM87854.1"/>
    <property type="molecule type" value="Genomic_DNA"/>
</dbReference>
<dbReference type="SUPFAM" id="SSF53067">
    <property type="entry name" value="Actin-like ATPase domain"/>
    <property type="match status" value="2"/>
</dbReference>
<keyword evidence="4 6" id="KW-0418">Kinase</keyword>
<dbReference type="GO" id="GO:0006013">
    <property type="term" value="P:mannose metabolic process"/>
    <property type="evidence" value="ECO:0007669"/>
    <property type="project" value="TreeGrafter"/>
</dbReference>